<sequence>MDNLKCCKQLVVPKEYVPKVLYLAHSHILGGHLGREKTYERILDRFYWPGVKRAVEDYCRHCAECQINSPKVQFRNTLIPLPIIETPFSRIGMDIVGPLPKSSRGHHYILVILDYANCYPEAIPLRSANAKTVAREMLLLFSRTDGLVERFNKTLKHMLRKVIDVDGKNWDQLLPYVLFSIREDPQGSTGFSPFELLYGRRPRGMLDLAKEAWEEQPSTHRSLVEHLLRLCEQLSAKQVQDLRELLDGNRDVFSETPGRTTVITHDIKTAPGKTVRLRPYRIPEAQRQAIRQEVQKMLDLGVLEESHSAWSSPIVLVGKPDGSIRFCNDYRKVNEIAELDTYPMPRADELVERLGPARFISTLDLTKGYWQVV</sequence>
<reference evidence="3 4" key="1">
    <citation type="submission" date="2024-09" db="EMBL/GenBank/DDBJ databases">
        <title>A chromosome-level genome assembly of Gray's grenadier anchovy, Coilia grayii.</title>
        <authorList>
            <person name="Fu Z."/>
        </authorList>
    </citation>
    <scope>NUCLEOTIDE SEQUENCE [LARGE SCALE GENOMIC DNA]</scope>
    <source>
        <strain evidence="3">G4</strain>
        <tissue evidence="3">Muscle</tissue>
    </source>
</reference>
<keyword evidence="4" id="KW-1185">Reference proteome</keyword>
<name>A0ABD1K8J1_9TELE</name>
<dbReference type="Gene3D" id="1.10.340.70">
    <property type="match status" value="1"/>
</dbReference>
<dbReference type="Gene3D" id="3.10.10.10">
    <property type="entry name" value="HIV Type 1 Reverse Transcriptase, subunit A, domain 1"/>
    <property type="match status" value="1"/>
</dbReference>
<dbReference type="Pfam" id="PF17921">
    <property type="entry name" value="Integrase_H2C2"/>
    <property type="match status" value="1"/>
</dbReference>
<organism evidence="3 4">
    <name type="scientific">Coilia grayii</name>
    <name type="common">Gray's grenadier anchovy</name>
    <dbReference type="NCBI Taxonomy" id="363190"/>
    <lineage>
        <taxon>Eukaryota</taxon>
        <taxon>Metazoa</taxon>
        <taxon>Chordata</taxon>
        <taxon>Craniata</taxon>
        <taxon>Vertebrata</taxon>
        <taxon>Euteleostomi</taxon>
        <taxon>Actinopterygii</taxon>
        <taxon>Neopterygii</taxon>
        <taxon>Teleostei</taxon>
        <taxon>Clupei</taxon>
        <taxon>Clupeiformes</taxon>
        <taxon>Clupeoidei</taxon>
        <taxon>Engraulidae</taxon>
        <taxon>Coilinae</taxon>
        <taxon>Coilia</taxon>
    </lineage>
</organism>
<dbReference type="PANTHER" id="PTHR37984">
    <property type="entry name" value="PROTEIN CBG26694"/>
    <property type="match status" value="1"/>
</dbReference>
<dbReference type="PANTHER" id="PTHR37984:SF15">
    <property type="entry name" value="INTEGRASE CATALYTIC DOMAIN-CONTAINING PROTEIN"/>
    <property type="match status" value="1"/>
</dbReference>
<dbReference type="EMBL" id="JBHFQA010000008">
    <property type="protein sequence ID" value="KAL2095474.1"/>
    <property type="molecule type" value="Genomic_DNA"/>
</dbReference>
<evidence type="ECO:0000259" key="2">
    <source>
        <dbReference type="Pfam" id="PF17921"/>
    </source>
</evidence>
<dbReference type="InterPro" id="IPR043128">
    <property type="entry name" value="Rev_trsase/Diguanyl_cyclase"/>
</dbReference>
<dbReference type="InterPro" id="IPR043502">
    <property type="entry name" value="DNA/RNA_pol_sf"/>
</dbReference>
<dbReference type="InterPro" id="IPR041588">
    <property type="entry name" value="Integrase_H2C2"/>
</dbReference>
<dbReference type="GO" id="GO:0006259">
    <property type="term" value="P:DNA metabolic process"/>
    <property type="evidence" value="ECO:0007669"/>
    <property type="project" value="UniProtKB-ARBA"/>
</dbReference>
<dbReference type="Proteomes" id="UP001591681">
    <property type="component" value="Unassembled WGS sequence"/>
</dbReference>
<dbReference type="InterPro" id="IPR012337">
    <property type="entry name" value="RNaseH-like_sf"/>
</dbReference>
<evidence type="ECO:0000313" key="4">
    <source>
        <dbReference type="Proteomes" id="UP001591681"/>
    </source>
</evidence>
<evidence type="ECO:0000256" key="1">
    <source>
        <dbReference type="ARBA" id="ARBA00039658"/>
    </source>
</evidence>
<dbReference type="CDD" id="cd01647">
    <property type="entry name" value="RT_LTR"/>
    <property type="match status" value="1"/>
</dbReference>
<dbReference type="Gene3D" id="3.30.70.270">
    <property type="match status" value="1"/>
</dbReference>
<comment type="caution">
    <text evidence="3">The sequence shown here is derived from an EMBL/GenBank/DDBJ whole genome shotgun (WGS) entry which is preliminary data.</text>
</comment>
<dbReference type="SUPFAM" id="SSF56672">
    <property type="entry name" value="DNA/RNA polymerases"/>
    <property type="match status" value="1"/>
</dbReference>
<evidence type="ECO:0000313" key="3">
    <source>
        <dbReference type="EMBL" id="KAL2095474.1"/>
    </source>
</evidence>
<gene>
    <name evidence="3" type="ORF">ACEWY4_010193</name>
</gene>
<accession>A0ABD1K8J1</accession>
<protein>
    <recommendedName>
        <fullName evidence="1">Gypsy retrotransposon integrase-like protein 1</fullName>
    </recommendedName>
</protein>
<proteinExistence type="predicted"/>
<feature type="domain" description="Integrase zinc-binding" evidence="2">
    <location>
        <begin position="12"/>
        <end position="70"/>
    </location>
</feature>
<dbReference type="InterPro" id="IPR050951">
    <property type="entry name" value="Retrovirus_Pol_polyprotein"/>
</dbReference>
<dbReference type="AlphaFoldDB" id="A0ABD1K8J1"/>
<dbReference type="Gene3D" id="3.30.420.10">
    <property type="entry name" value="Ribonuclease H-like superfamily/Ribonuclease H"/>
    <property type="match status" value="2"/>
</dbReference>
<dbReference type="SUPFAM" id="SSF53098">
    <property type="entry name" value="Ribonuclease H-like"/>
    <property type="match status" value="1"/>
</dbReference>
<dbReference type="FunFam" id="1.10.340.70:FF:000001">
    <property type="entry name" value="Retrovirus-related Pol polyprotein from transposon gypsy-like Protein"/>
    <property type="match status" value="1"/>
</dbReference>
<dbReference type="InterPro" id="IPR036397">
    <property type="entry name" value="RNaseH_sf"/>
</dbReference>